<accession>A0ABP0H3M4</accession>
<comment type="caution">
    <text evidence="2">The sequence shown here is derived from an EMBL/GenBank/DDBJ whole genome shotgun (WGS) entry which is preliminary data.</text>
</comment>
<sequence length="113" mass="13062">MDSQFLKSSWVFIKGQLKSHTCLWPLVGSCVAAGSLCAGALIWAGRKDEVRFYRRRVIHPHESVAWDRADQKVFVLTKEAKSLYKDDPELRGLLKEIYEDGRYDRVSPFGRHH</sequence>
<evidence type="ECO:0008006" key="4">
    <source>
        <dbReference type="Google" id="ProtNLM"/>
    </source>
</evidence>
<keyword evidence="3" id="KW-1185">Reference proteome</keyword>
<gene>
    <name evidence="2" type="ORF">CVLEPA_LOCUS32018</name>
</gene>
<feature type="transmembrane region" description="Helical" evidence="1">
    <location>
        <begin position="23"/>
        <end position="45"/>
    </location>
</feature>
<keyword evidence="1" id="KW-0812">Transmembrane</keyword>
<dbReference type="PROSITE" id="PS51257">
    <property type="entry name" value="PROKAR_LIPOPROTEIN"/>
    <property type="match status" value="1"/>
</dbReference>
<organism evidence="2 3">
    <name type="scientific">Clavelina lepadiformis</name>
    <name type="common">Light-bulb sea squirt</name>
    <name type="synonym">Ascidia lepadiformis</name>
    <dbReference type="NCBI Taxonomy" id="159417"/>
    <lineage>
        <taxon>Eukaryota</taxon>
        <taxon>Metazoa</taxon>
        <taxon>Chordata</taxon>
        <taxon>Tunicata</taxon>
        <taxon>Ascidiacea</taxon>
        <taxon>Aplousobranchia</taxon>
        <taxon>Clavelinidae</taxon>
        <taxon>Clavelina</taxon>
    </lineage>
</organism>
<dbReference type="Proteomes" id="UP001642483">
    <property type="component" value="Unassembled WGS sequence"/>
</dbReference>
<evidence type="ECO:0000313" key="2">
    <source>
        <dbReference type="EMBL" id="CAK8698588.1"/>
    </source>
</evidence>
<keyword evidence="1" id="KW-1133">Transmembrane helix</keyword>
<evidence type="ECO:0000313" key="3">
    <source>
        <dbReference type="Proteomes" id="UP001642483"/>
    </source>
</evidence>
<protein>
    <recommendedName>
        <fullName evidence="4">Cytochrome b5 heme-binding domain-containing protein</fullName>
    </recommendedName>
</protein>
<proteinExistence type="predicted"/>
<dbReference type="EMBL" id="CAWYQH010000174">
    <property type="protein sequence ID" value="CAK8698588.1"/>
    <property type="molecule type" value="Genomic_DNA"/>
</dbReference>
<name>A0ABP0H3M4_CLALP</name>
<reference evidence="2 3" key="1">
    <citation type="submission" date="2024-02" db="EMBL/GenBank/DDBJ databases">
        <authorList>
            <person name="Daric V."/>
            <person name="Darras S."/>
        </authorList>
    </citation>
    <scope>NUCLEOTIDE SEQUENCE [LARGE SCALE GENOMIC DNA]</scope>
</reference>
<evidence type="ECO:0000256" key="1">
    <source>
        <dbReference type="SAM" id="Phobius"/>
    </source>
</evidence>
<keyword evidence="1" id="KW-0472">Membrane</keyword>